<reference evidence="5" key="2">
    <citation type="submission" date="2020-09" db="EMBL/GenBank/DDBJ databases">
        <authorList>
            <person name="Sun Q."/>
            <person name="Zhou Y."/>
        </authorList>
    </citation>
    <scope>NUCLEOTIDE SEQUENCE</scope>
    <source>
        <strain evidence="5">CGMCC 1.12360</strain>
    </source>
</reference>
<dbReference type="InterPro" id="IPR050362">
    <property type="entry name" value="Cation-dep_OMT"/>
</dbReference>
<sequence length="220" mass="25003">MDENWSNYIQSLLPAKEQWVAELEKTAIEERIPIMDTESLHFLLQLIRMKEPKNILEIGTAIGYSALRMAAASPGSHIVTIEKDENRYVQAKENVERLQKNEQIEIIPGDALEIMESLAKEERLFDVIFIDAAKGKYRQFFQLATPILAPKGIIISDNVLFRGFVLEGAAVPARYKNLVNKLKQYNKWVMSHPSFHTSILPIGDGVAVSQHIEREEGIET</sequence>
<dbReference type="SUPFAM" id="SSF53335">
    <property type="entry name" value="S-adenosyl-L-methionine-dependent methyltransferases"/>
    <property type="match status" value="1"/>
</dbReference>
<dbReference type="EMBL" id="BMEV01000002">
    <property type="protein sequence ID" value="GGH68406.1"/>
    <property type="molecule type" value="Genomic_DNA"/>
</dbReference>
<comment type="subunit">
    <text evidence="4">Homodimer.</text>
</comment>
<dbReference type="Proteomes" id="UP000602050">
    <property type="component" value="Unassembled WGS sequence"/>
</dbReference>
<dbReference type="PROSITE" id="PS51682">
    <property type="entry name" value="SAM_OMT_I"/>
    <property type="match status" value="1"/>
</dbReference>
<evidence type="ECO:0000256" key="4">
    <source>
        <dbReference type="HAMAP-Rule" id="MF_02217"/>
    </source>
</evidence>
<feature type="binding site" evidence="4">
    <location>
        <begin position="110"/>
        <end position="111"/>
    </location>
    <ligand>
        <name>S-adenosyl-L-methionine</name>
        <dbReference type="ChEBI" id="CHEBI:59789"/>
    </ligand>
</feature>
<feature type="binding site" evidence="4">
    <location>
        <position position="157"/>
    </location>
    <ligand>
        <name>Mg(2+)</name>
        <dbReference type="ChEBI" id="CHEBI:18420"/>
    </ligand>
</feature>
<feature type="binding site" evidence="4">
    <location>
        <position position="158"/>
    </location>
    <ligand>
        <name>Mg(2+)</name>
        <dbReference type="ChEBI" id="CHEBI:18420"/>
    </ligand>
</feature>
<dbReference type="EC" id="2.1.1.-" evidence="4"/>
<protein>
    <recommendedName>
        <fullName evidence="4">tRNA 5-hydroxyuridine methyltransferase</fullName>
        <ecNumber evidence="4">2.1.1.-</ecNumber>
    </recommendedName>
    <alternativeName>
        <fullName evidence="4">ho5U methyltransferase</fullName>
    </alternativeName>
</protein>
<feature type="binding site" evidence="4">
    <location>
        <position position="82"/>
    </location>
    <ligand>
        <name>S-adenosyl-L-methionine</name>
        <dbReference type="ChEBI" id="CHEBI:59789"/>
    </ligand>
</feature>
<keyword evidence="2 4" id="KW-0808">Transferase</keyword>
<gene>
    <name evidence="4" type="primary">trmR</name>
    <name evidence="5" type="ORF">GCM10010978_01340</name>
</gene>
<feature type="binding site" evidence="4">
    <location>
        <position position="131"/>
    </location>
    <ligand>
        <name>Mg(2+)</name>
        <dbReference type="ChEBI" id="CHEBI:18420"/>
    </ligand>
</feature>
<dbReference type="GO" id="GO:0008171">
    <property type="term" value="F:O-methyltransferase activity"/>
    <property type="evidence" value="ECO:0007669"/>
    <property type="project" value="InterPro"/>
</dbReference>
<dbReference type="GO" id="GO:0008757">
    <property type="term" value="F:S-adenosylmethionine-dependent methyltransferase activity"/>
    <property type="evidence" value="ECO:0007669"/>
    <property type="project" value="TreeGrafter"/>
</dbReference>
<evidence type="ECO:0000313" key="6">
    <source>
        <dbReference type="Proteomes" id="UP000602050"/>
    </source>
</evidence>
<comment type="function">
    <text evidence="4">Catalyzes the methylation of 5-hydroxyuridine (ho5U) to form 5-methoxyuridine (mo5U) at position 34 in tRNAs.</text>
</comment>
<comment type="caution">
    <text evidence="5">The sequence shown here is derived from an EMBL/GenBank/DDBJ whole genome shotgun (WGS) entry which is preliminary data.</text>
</comment>
<name>A0A8J2ZPN2_9BACI</name>
<proteinExistence type="inferred from homology"/>
<keyword evidence="3 4" id="KW-0949">S-adenosyl-L-methionine</keyword>
<evidence type="ECO:0000256" key="1">
    <source>
        <dbReference type="ARBA" id="ARBA00022603"/>
    </source>
</evidence>
<keyword evidence="4" id="KW-0479">Metal-binding</keyword>
<dbReference type="Gene3D" id="3.40.50.150">
    <property type="entry name" value="Vaccinia Virus protein VP39"/>
    <property type="match status" value="1"/>
</dbReference>
<dbReference type="HAMAP" id="MF_02217">
    <property type="entry name" value="TrmR_methyltr"/>
    <property type="match status" value="1"/>
</dbReference>
<dbReference type="PANTHER" id="PTHR10509">
    <property type="entry name" value="O-METHYLTRANSFERASE-RELATED"/>
    <property type="match status" value="1"/>
</dbReference>
<dbReference type="GO" id="GO:0000287">
    <property type="term" value="F:magnesium ion binding"/>
    <property type="evidence" value="ECO:0007669"/>
    <property type="project" value="UniProtKB-UniRule"/>
</dbReference>
<dbReference type="InterPro" id="IPR043675">
    <property type="entry name" value="TrmR_methyltr"/>
</dbReference>
<feature type="binding site" evidence="4">
    <location>
        <position position="131"/>
    </location>
    <ligand>
        <name>S-adenosyl-L-methionine</name>
        <dbReference type="ChEBI" id="CHEBI:59789"/>
    </ligand>
</feature>
<accession>A0A8J2ZPN2</accession>
<keyword evidence="4" id="KW-0460">Magnesium</keyword>
<dbReference type="GO" id="GO:0016300">
    <property type="term" value="F:tRNA (uridine) methyltransferase activity"/>
    <property type="evidence" value="ECO:0007669"/>
    <property type="project" value="UniProtKB-UniRule"/>
</dbReference>
<dbReference type="PANTHER" id="PTHR10509:SF14">
    <property type="entry name" value="CAFFEOYL-COA O-METHYLTRANSFERASE 3-RELATED"/>
    <property type="match status" value="1"/>
</dbReference>
<feature type="binding site" evidence="4">
    <location>
        <position position="35"/>
    </location>
    <ligand>
        <name>S-adenosyl-L-methionine</name>
        <dbReference type="ChEBI" id="CHEBI:59789"/>
    </ligand>
</feature>
<dbReference type="AlphaFoldDB" id="A0A8J2ZPN2"/>
<dbReference type="Pfam" id="PF01596">
    <property type="entry name" value="Methyltransf_3"/>
    <property type="match status" value="1"/>
</dbReference>
<dbReference type="RefSeq" id="WP_188390435.1">
    <property type="nucleotide sequence ID" value="NZ_BMEV01000002.1"/>
</dbReference>
<dbReference type="CDD" id="cd02440">
    <property type="entry name" value="AdoMet_MTases"/>
    <property type="match status" value="1"/>
</dbReference>
<organism evidence="5 6">
    <name type="scientific">Compostibacillus humi</name>
    <dbReference type="NCBI Taxonomy" id="1245525"/>
    <lineage>
        <taxon>Bacteria</taxon>
        <taxon>Bacillati</taxon>
        <taxon>Bacillota</taxon>
        <taxon>Bacilli</taxon>
        <taxon>Bacillales</taxon>
        <taxon>Bacillaceae</taxon>
        <taxon>Compostibacillus</taxon>
    </lineage>
</organism>
<keyword evidence="1 4" id="KW-0489">Methyltransferase</keyword>
<evidence type="ECO:0000313" key="5">
    <source>
        <dbReference type="EMBL" id="GGH68406.1"/>
    </source>
</evidence>
<reference evidence="5" key="1">
    <citation type="journal article" date="2014" name="Int. J. Syst. Evol. Microbiol.">
        <title>Complete genome sequence of Corynebacterium casei LMG S-19264T (=DSM 44701T), isolated from a smear-ripened cheese.</title>
        <authorList>
            <consortium name="US DOE Joint Genome Institute (JGI-PGF)"/>
            <person name="Walter F."/>
            <person name="Albersmeier A."/>
            <person name="Kalinowski J."/>
            <person name="Ruckert C."/>
        </authorList>
    </citation>
    <scope>NUCLEOTIDE SEQUENCE</scope>
    <source>
        <strain evidence="5">CGMCC 1.12360</strain>
    </source>
</reference>
<dbReference type="GO" id="GO:0030488">
    <property type="term" value="P:tRNA methylation"/>
    <property type="evidence" value="ECO:0007669"/>
    <property type="project" value="UniProtKB-UniRule"/>
</dbReference>
<evidence type="ECO:0000256" key="3">
    <source>
        <dbReference type="ARBA" id="ARBA00022691"/>
    </source>
</evidence>
<feature type="binding site" evidence="4">
    <location>
        <position position="65"/>
    </location>
    <ligand>
        <name>S-adenosyl-L-methionine</name>
        <dbReference type="ChEBI" id="CHEBI:59789"/>
    </ligand>
</feature>
<keyword evidence="4" id="KW-0819">tRNA processing</keyword>
<evidence type="ECO:0000256" key="2">
    <source>
        <dbReference type="ARBA" id="ARBA00022679"/>
    </source>
</evidence>
<keyword evidence="6" id="KW-1185">Reference proteome</keyword>
<dbReference type="InterPro" id="IPR002935">
    <property type="entry name" value="SAM_O-MeTrfase"/>
</dbReference>
<comment type="similarity">
    <text evidence="4">Belongs to the class I-like SAM-binding methyltransferase superfamily. Cation-dependent O-methyltransferase family.</text>
</comment>
<comment type="catalytic activity">
    <reaction evidence="4">
        <text>5-hydroxyuridine(34) in tRNA + S-adenosyl-L-methionine = 5-methoxyuridine(34) in tRNA + S-adenosyl-L-homocysteine + H(+)</text>
        <dbReference type="Rhea" id="RHEA:60524"/>
        <dbReference type="Rhea" id="RHEA-COMP:13381"/>
        <dbReference type="Rhea" id="RHEA-COMP:15591"/>
        <dbReference type="ChEBI" id="CHEBI:15378"/>
        <dbReference type="ChEBI" id="CHEBI:57856"/>
        <dbReference type="ChEBI" id="CHEBI:59789"/>
        <dbReference type="ChEBI" id="CHEBI:136877"/>
        <dbReference type="ChEBI" id="CHEBI:143860"/>
    </reaction>
</comment>
<dbReference type="InterPro" id="IPR029063">
    <property type="entry name" value="SAM-dependent_MTases_sf"/>
</dbReference>